<evidence type="ECO:0000259" key="1">
    <source>
        <dbReference type="Pfam" id="PF01593"/>
    </source>
</evidence>
<gene>
    <name evidence="2" type="ORF">CHC_T00005261001</name>
</gene>
<dbReference type="Proteomes" id="UP000012073">
    <property type="component" value="Unassembled WGS sequence"/>
</dbReference>
<dbReference type="KEGG" id="ccp:CHC_T00005261001"/>
<dbReference type="AlphaFoldDB" id="R7QG37"/>
<name>R7QG37_CHOCR</name>
<accession>R7QG37</accession>
<dbReference type="InterPro" id="IPR002937">
    <property type="entry name" value="Amino_oxidase"/>
</dbReference>
<dbReference type="InterPro" id="IPR036188">
    <property type="entry name" value="FAD/NAD-bd_sf"/>
</dbReference>
<protein>
    <recommendedName>
        <fullName evidence="1">Amine oxidase domain-containing protein</fullName>
    </recommendedName>
</protein>
<dbReference type="PhylomeDB" id="R7QG37"/>
<dbReference type="STRING" id="2769.R7QG37"/>
<dbReference type="Gramene" id="CDF37024">
    <property type="protein sequence ID" value="CDF37024"/>
    <property type="gene ID" value="CHC_T00005261001"/>
</dbReference>
<dbReference type="OrthoDB" id="7777654at2759"/>
<dbReference type="SUPFAM" id="SSF51905">
    <property type="entry name" value="FAD/NAD(P)-binding domain"/>
    <property type="match status" value="1"/>
</dbReference>
<dbReference type="GO" id="GO:0016491">
    <property type="term" value="F:oxidoreductase activity"/>
    <property type="evidence" value="ECO:0007669"/>
    <property type="project" value="InterPro"/>
</dbReference>
<evidence type="ECO:0000313" key="2">
    <source>
        <dbReference type="EMBL" id="CDF37024.1"/>
    </source>
</evidence>
<dbReference type="EMBL" id="HG001810">
    <property type="protein sequence ID" value="CDF37024.1"/>
    <property type="molecule type" value="Genomic_DNA"/>
</dbReference>
<evidence type="ECO:0000313" key="3">
    <source>
        <dbReference type="Proteomes" id="UP000012073"/>
    </source>
</evidence>
<proteinExistence type="predicted"/>
<dbReference type="Pfam" id="PF01593">
    <property type="entry name" value="Amino_oxidase"/>
    <property type="match status" value="1"/>
</dbReference>
<dbReference type="PANTHER" id="PTHR46313:SF3">
    <property type="entry name" value="PROLYCOPENE ISOMERASE, CHLOROPLASTIC"/>
    <property type="match status" value="1"/>
</dbReference>
<dbReference type="InterPro" id="IPR045892">
    <property type="entry name" value="CrtISO-like"/>
</dbReference>
<feature type="domain" description="Amine oxidase" evidence="1">
    <location>
        <begin position="78"/>
        <end position="568"/>
    </location>
</feature>
<sequence>MPPASPAFLPVSAPPIAFSAAHPSALRKTFLLPPRSSRKPFLLSPHRLPNSPLVTASATDAATEDEHWDAVIIGSGFGGLSCAAALTAYGFRTLVLESHYAAGGVAHGFQAKTTAGVFHFDTGPSFFCGLSTPGSLCPVKHALDAVDERVHCVSYDRFCIDDVRRGTVEVCTDEAVTLASVERIAGNAARRELARFYAEMRAMHAAMDVPAIALRGDWRVAPVVLRRWAGSLARLAPYVASIKRPVRVVMDRVGVRDGFVKQLLDTEAFLLSGLKTEQTITAEIAFMVGERAKPGAIEYPVGGARAVVDALVRGVTRKGGEVRLRAHVEEILVERGTAVGVRTRKKKRIFAKHVFSNASLWDTVQHLLPEGAVPDAYRAQAMGTPTVESFMHAHLGIPSGGLGDVIGHHAVILDSRRDITARGNTVMISIPTVWSEGLAPEGWHVVHAYTLEPYDGWEALAKDRAAYGDAKKKAAEPLLAAVRHVIPDLDERLQAEGAVMKLGSPVTHARFTRRYRGTYGAAIDAGEAEFEWPGDVPVERLKRCSDSAFPGIGVPSSAAAGLIAANEVVGIQEHNRLVDKVFPK</sequence>
<reference evidence="3" key="1">
    <citation type="journal article" date="2013" name="Proc. Natl. Acad. Sci. U.S.A.">
        <title>Genome structure and metabolic features in the red seaweed Chondrus crispus shed light on evolution of the Archaeplastida.</title>
        <authorList>
            <person name="Collen J."/>
            <person name="Porcel B."/>
            <person name="Carre W."/>
            <person name="Ball S.G."/>
            <person name="Chaparro C."/>
            <person name="Tonon T."/>
            <person name="Barbeyron T."/>
            <person name="Michel G."/>
            <person name="Noel B."/>
            <person name="Valentin K."/>
            <person name="Elias M."/>
            <person name="Artiguenave F."/>
            <person name="Arun A."/>
            <person name="Aury J.M."/>
            <person name="Barbosa-Neto J.F."/>
            <person name="Bothwell J.H."/>
            <person name="Bouget F.Y."/>
            <person name="Brillet L."/>
            <person name="Cabello-Hurtado F."/>
            <person name="Capella-Gutierrez S."/>
            <person name="Charrier B."/>
            <person name="Cladiere L."/>
            <person name="Cock J.M."/>
            <person name="Coelho S.M."/>
            <person name="Colleoni C."/>
            <person name="Czjzek M."/>
            <person name="Da Silva C."/>
            <person name="Delage L."/>
            <person name="Denoeud F."/>
            <person name="Deschamps P."/>
            <person name="Dittami S.M."/>
            <person name="Gabaldon T."/>
            <person name="Gachon C.M."/>
            <person name="Groisillier A."/>
            <person name="Herve C."/>
            <person name="Jabbari K."/>
            <person name="Katinka M."/>
            <person name="Kloareg B."/>
            <person name="Kowalczyk N."/>
            <person name="Labadie K."/>
            <person name="Leblanc C."/>
            <person name="Lopez P.J."/>
            <person name="McLachlan D.H."/>
            <person name="Meslet-Cladiere L."/>
            <person name="Moustafa A."/>
            <person name="Nehr Z."/>
            <person name="Nyvall Collen P."/>
            <person name="Panaud O."/>
            <person name="Partensky F."/>
            <person name="Poulain J."/>
            <person name="Rensing S.A."/>
            <person name="Rousvoal S."/>
            <person name="Samson G."/>
            <person name="Symeonidi A."/>
            <person name="Weissenbach J."/>
            <person name="Zambounis A."/>
            <person name="Wincker P."/>
            <person name="Boyen C."/>
        </authorList>
    </citation>
    <scope>NUCLEOTIDE SEQUENCE [LARGE SCALE GENOMIC DNA]</scope>
    <source>
        <strain evidence="3">cv. Stackhouse</strain>
    </source>
</reference>
<organism evidence="2 3">
    <name type="scientific">Chondrus crispus</name>
    <name type="common">Carrageen Irish moss</name>
    <name type="synonym">Polymorpha crispa</name>
    <dbReference type="NCBI Taxonomy" id="2769"/>
    <lineage>
        <taxon>Eukaryota</taxon>
        <taxon>Rhodophyta</taxon>
        <taxon>Florideophyceae</taxon>
        <taxon>Rhodymeniophycidae</taxon>
        <taxon>Gigartinales</taxon>
        <taxon>Gigartinaceae</taxon>
        <taxon>Chondrus</taxon>
    </lineage>
</organism>
<dbReference type="GeneID" id="17324559"/>
<dbReference type="PANTHER" id="PTHR46313">
    <property type="match status" value="1"/>
</dbReference>
<keyword evidence="3" id="KW-1185">Reference proteome</keyword>
<dbReference type="OMA" id="GPSFYCG"/>
<dbReference type="RefSeq" id="XP_005716843.1">
    <property type="nucleotide sequence ID" value="XM_005716786.1"/>
</dbReference>
<dbReference type="Gene3D" id="3.50.50.60">
    <property type="entry name" value="FAD/NAD(P)-binding domain"/>
    <property type="match status" value="2"/>
</dbReference>
<dbReference type="GO" id="GO:0016116">
    <property type="term" value="P:carotenoid metabolic process"/>
    <property type="evidence" value="ECO:0007669"/>
    <property type="project" value="InterPro"/>
</dbReference>